<dbReference type="GO" id="GO:0005829">
    <property type="term" value="C:cytosol"/>
    <property type="evidence" value="ECO:0007669"/>
    <property type="project" value="TreeGrafter"/>
</dbReference>
<dbReference type="Proteomes" id="UP000315037">
    <property type="component" value="Unassembled WGS sequence"/>
</dbReference>
<evidence type="ECO:0000256" key="6">
    <source>
        <dbReference type="ARBA" id="ARBA00013053"/>
    </source>
</evidence>
<dbReference type="Pfam" id="PF01063">
    <property type="entry name" value="Aminotran_4"/>
    <property type="match status" value="1"/>
</dbReference>
<reference evidence="12 13" key="1">
    <citation type="submission" date="2019-03" db="EMBL/GenBank/DDBJ databases">
        <title>The complete genome sequence of Neokomagataea sp. Jb2 NBRC113641.</title>
        <authorList>
            <person name="Chua K.-O."/>
            <person name="Chan K.-G."/>
            <person name="See-Too W.-S."/>
        </authorList>
    </citation>
    <scope>NUCLEOTIDE SEQUENCE [LARGE SCALE GENOMIC DNA]</scope>
    <source>
        <strain evidence="12 13">Jb2</strain>
    </source>
</reference>
<evidence type="ECO:0000256" key="11">
    <source>
        <dbReference type="ARBA" id="ARBA00049229"/>
    </source>
</evidence>
<evidence type="ECO:0000313" key="12">
    <source>
        <dbReference type="EMBL" id="TPW33827.1"/>
    </source>
</evidence>
<dbReference type="EMBL" id="SORZ01000002">
    <property type="protein sequence ID" value="TPW33827.1"/>
    <property type="molecule type" value="Genomic_DNA"/>
</dbReference>
<dbReference type="InterPro" id="IPR043132">
    <property type="entry name" value="BCAT-like_C"/>
</dbReference>
<evidence type="ECO:0000256" key="10">
    <source>
        <dbReference type="ARBA" id="ARBA00048798"/>
    </source>
</evidence>
<evidence type="ECO:0000256" key="4">
    <source>
        <dbReference type="ARBA" id="ARBA00005072"/>
    </source>
</evidence>
<dbReference type="Gene3D" id="3.20.10.10">
    <property type="entry name" value="D-amino Acid Aminotransferase, subunit A, domain 2"/>
    <property type="match status" value="1"/>
</dbReference>
<dbReference type="EC" id="2.6.1.42" evidence="6"/>
<protein>
    <recommendedName>
        <fullName evidence="7">Probable branched-chain-amino-acid aminotransferase</fullName>
        <ecNumber evidence="6">2.6.1.42</ecNumber>
    </recommendedName>
</protein>
<evidence type="ECO:0000256" key="9">
    <source>
        <dbReference type="ARBA" id="ARBA00048212"/>
    </source>
</evidence>
<evidence type="ECO:0000256" key="1">
    <source>
        <dbReference type="ARBA" id="ARBA00003109"/>
    </source>
</evidence>
<evidence type="ECO:0000256" key="5">
    <source>
        <dbReference type="ARBA" id="ARBA00009320"/>
    </source>
</evidence>
<comment type="function">
    <text evidence="1">Acts on leucine, isoleucine and valine.</text>
</comment>
<proteinExistence type="inferred from homology"/>
<dbReference type="InterPro" id="IPR036038">
    <property type="entry name" value="Aminotransferase-like"/>
</dbReference>
<dbReference type="Gene3D" id="3.30.470.10">
    <property type="match status" value="1"/>
</dbReference>
<dbReference type="GO" id="GO:0009082">
    <property type="term" value="P:branched-chain amino acid biosynthetic process"/>
    <property type="evidence" value="ECO:0007669"/>
    <property type="project" value="UniProtKB-KW"/>
</dbReference>
<evidence type="ECO:0000256" key="8">
    <source>
        <dbReference type="ARBA" id="ARBA00023304"/>
    </source>
</evidence>
<dbReference type="PANTHER" id="PTHR42743">
    <property type="entry name" value="AMINO-ACID AMINOTRANSFERASE"/>
    <property type="match status" value="1"/>
</dbReference>
<organism evidence="12 13">
    <name type="scientific">Oecophyllibacter saccharovorans</name>
    <dbReference type="NCBI Taxonomy" id="2558360"/>
    <lineage>
        <taxon>Bacteria</taxon>
        <taxon>Pseudomonadati</taxon>
        <taxon>Pseudomonadota</taxon>
        <taxon>Alphaproteobacteria</taxon>
        <taxon>Acetobacterales</taxon>
        <taxon>Acetobacteraceae</taxon>
        <taxon>Oecophyllibacter</taxon>
    </lineage>
</organism>
<comment type="pathway">
    <text evidence="3">Amino-acid biosynthesis; L-valine biosynthesis; L-valine from pyruvate: step 4/4.</text>
</comment>
<comment type="pathway">
    <text evidence="2">Amino-acid biosynthesis; L-isoleucine biosynthesis; L-isoleucine from 2-oxobutanoate: step 4/4.</text>
</comment>
<sequence>MIAQPDSWAWHDTRLLPLSEIRISPTDRGFLLGDGLFETLRVTQGASAWPALHFDRLEAGCKLLNLPAPDRPALLAAMTAVLEANRLSEGALRLTWSRGCGPRGLSPPARPRPTLLITATPGPPSLPTPVRLHIPQQRRDETSPLCGAKTLSMLPSISARQEAQAMGADDALLLNQQGHLCEASAANLLALDRNGVLLTPPLSDGPLPGTARRRLLEAGLCREQRLTLHDLPALQSAWLVTALGVTEVSTVTINGGSQPVSLTLNADRTQDLRRFLVRTS</sequence>
<comment type="similarity">
    <text evidence="5">Belongs to the class-IV pyridoxal-phosphate-dependent aminotransferase family.</text>
</comment>
<evidence type="ECO:0000256" key="3">
    <source>
        <dbReference type="ARBA" id="ARBA00004931"/>
    </source>
</evidence>
<dbReference type="AlphaFoldDB" id="A0A506UKF1"/>
<evidence type="ECO:0000256" key="7">
    <source>
        <dbReference type="ARBA" id="ARBA00014472"/>
    </source>
</evidence>
<keyword evidence="13" id="KW-1185">Reference proteome</keyword>
<dbReference type="RefSeq" id="WP_165600549.1">
    <property type="nucleotide sequence ID" value="NZ_SORZ01000002.1"/>
</dbReference>
<comment type="catalytic activity">
    <reaction evidence="9">
        <text>L-valine + 2-oxoglutarate = 3-methyl-2-oxobutanoate + L-glutamate</text>
        <dbReference type="Rhea" id="RHEA:24813"/>
        <dbReference type="ChEBI" id="CHEBI:11851"/>
        <dbReference type="ChEBI" id="CHEBI:16810"/>
        <dbReference type="ChEBI" id="CHEBI:29985"/>
        <dbReference type="ChEBI" id="CHEBI:57762"/>
        <dbReference type="EC" id="2.6.1.42"/>
    </reaction>
</comment>
<dbReference type="PANTHER" id="PTHR42743:SF11">
    <property type="entry name" value="AMINODEOXYCHORISMATE LYASE"/>
    <property type="match status" value="1"/>
</dbReference>
<dbReference type="InterPro" id="IPR050571">
    <property type="entry name" value="Class-IV_PLP-Dep_Aminotrnsfr"/>
</dbReference>
<dbReference type="GO" id="GO:0004084">
    <property type="term" value="F:branched-chain-amino-acid transaminase activity"/>
    <property type="evidence" value="ECO:0007669"/>
    <property type="project" value="UniProtKB-EC"/>
</dbReference>
<evidence type="ECO:0000256" key="2">
    <source>
        <dbReference type="ARBA" id="ARBA00004824"/>
    </source>
</evidence>
<comment type="caution">
    <text evidence="12">The sequence shown here is derived from an EMBL/GenBank/DDBJ whole genome shotgun (WGS) entry which is preliminary data.</text>
</comment>
<evidence type="ECO:0000313" key="13">
    <source>
        <dbReference type="Proteomes" id="UP000315037"/>
    </source>
</evidence>
<dbReference type="InterPro" id="IPR043131">
    <property type="entry name" value="BCAT-like_N"/>
</dbReference>
<accession>A0A506UKF1</accession>
<comment type="catalytic activity">
    <reaction evidence="10">
        <text>L-isoleucine + 2-oxoglutarate = (S)-3-methyl-2-oxopentanoate + L-glutamate</text>
        <dbReference type="Rhea" id="RHEA:24801"/>
        <dbReference type="ChEBI" id="CHEBI:16810"/>
        <dbReference type="ChEBI" id="CHEBI:29985"/>
        <dbReference type="ChEBI" id="CHEBI:35146"/>
        <dbReference type="ChEBI" id="CHEBI:58045"/>
        <dbReference type="EC" id="2.6.1.42"/>
    </reaction>
</comment>
<comment type="catalytic activity">
    <reaction evidence="11">
        <text>L-leucine + 2-oxoglutarate = 4-methyl-2-oxopentanoate + L-glutamate</text>
        <dbReference type="Rhea" id="RHEA:18321"/>
        <dbReference type="ChEBI" id="CHEBI:16810"/>
        <dbReference type="ChEBI" id="CHEBI:17865"/>
        <dbReference type="ChEBI" id="CHEBI:29985"/>
        <dbReference type="ChEBI" id="CHEBI:57427"/>
        <dbReference type="EC" id="2.6.1.42"/>
    </reaction>
</comment>
<gene>
    <name evidence="12" type="ORF">E3202_04315</name>
</gene>
<dbReference type="SUPFAM" id="SSF56752">
    <property type="entry name" value="D-aminoacid aminotransferase-like PLP-dependent enzymes"/>
    <property type="match status" value="1"/>
</dbReference>
<name>A0A506UKF1_9PROT</name>
<dbReference type="InterPro" id="IPR001544">
    <property type="entry name" value="Aminotrans_IV"/>
</dbReference>
<comment type="pathway">
    <text evidence="4">Amino-acid biosynthesis; L-leucine biosynthesis; L-leucine from 3-methyl-2-oxobutanoate: step 4/4.</text>
</comment>
<keyword evidence="8" id="KW-0028">Amino-acid biosynthesis</keyword>
<keyword evidence="8" id="KW-0100">Branched-chain amino acid biosynthesis</keyword>